<accession>A0A6C0GCX3</accession>
<dbReference type="AlphaFoldDB" id="A0A6C0GCX3"/>
<keyword evidence="2" id="KW-0223">Dioxygenase</keyword>
<proteinExistence type="inferred from homology"/>
<sequence length="195" mass="21962">MYAVGIGIFGNLQWNNNRFVGDTPTTTDILGPFYRPGAPSRRNLNPPGFRGEILHLAGTIYKEDGKTPASKSLIEIWQCNEQGLYDNVSDEYVYRAKQEAGANGKYAFITSIPVAYPTENNPNQFRPAHIHMRISAEGLQDLITQIYFKGDPHLATDPSTKSPLSVNRIMTLQKVKEKESKLQFDIALRKEYLPD</sequence>
<dbReference type="InterPro" id="IPR000627">
    <property type="entry name" value="Intradiol_dOase_C"/>
</dbReference>
<dbReference type="InterPro" id="IPR015889">
    <property type="entry name" value="Intradiol_dOase_core"/>
</dbReference>
<dbReference type="GO" id="GO:0008199">
    <property type="term" value="F:ferric iron binding"/>
    <property type="evidence" value="ECO:0007669"/>
    <property type="project" value="InterPro"/>
</dbReference>
<organism evidence="5 6">
    <name type="scientific">Rhodocytophaga rosea</name>
    <dbReference type="NCBI Taxonomy" id="2704465"/>
    <lineage>
        <taxon>Bacteria</taxon>
        <taxon>Pseudomonadati</taxon>
        <taxon>Bacteroidota</taxon>
        <taxon>Cytophagia</taxon>
        <taxon>Cytophagales</taxon>
        <taxon>Rhodocytophagaceae</taxon>
        <taxon>Rhodocytophaga</taxon>
    </lineage>
</organism>
<dbReference type="Pfam" id="PF00775">
    <property type="entry name" value="Dioxygenase_C"/>
    <property type="match status" value="1"/>
</dbReference>
<evidence type="ECO:0000256" key="3">
    <source>
        <dbReference type="ARBA" id="ARBA00023002"/>
    </source>
</evidence>
<protein>
    <recommendedName>
        <fullName evidence="4">Intradiol ring-cleavage dioxygenases domain-containing protein</fullName>
    </recommendedName>
</protein>
<evidence type="ECO:0000259" key="4">
    <source>
        <dbReference type="Pfam" id="PF00775"/>
    </source>
</evidence>
<gene>
    <name evidence="5" type="ORF">GXP67_03555</name>
</gene>
<keyword evidence="3" id="KW-0560">Oxidoreductase</keyword>
<dbReference type="KEGG" id="rhoz:GXP67_03555"/>
<dbReference type="EMBL" id="CP048222">
    <property type="protein sequence ID" value="QHT65805.1"/>
    <property type="molecule type" value="Genomic_DNA"/>
</dbReference>
<keyword evidence="6" id="KW-1185">Reference proteome</keyword>
<dbReference type="PANTHER" id="PTHR33711">
    <property type="entry name" value="DIOXYGENASE, PUTATIVE (AFU_ORTHOLOGUE AFUA_2G02910)-RELATED"/>
    <property type="match status" value="1"/>
</dbReference>
<comment type="similarity">
    <text evidence="1">Belongs to the intradiol ring-cleavage dioxygenase family.</text>
</comment>
<evidence type="ECO:0000256" key="1">
    <source>
        <dbReference type="ARBA" id="ARBA00007825"/>
    </source>
</evidence>
<evidence type="ECO:0000313" key="5">
    <source>
        <dbReference type="EMBL" id="QHT65805.1"/>
    </source>
</evidence>
<dbReference type="GO" id="GO:0016702">
    <property type="term" value="F:oxidoreductase activity, acting on single donors with incorporation of molecular oxygen, incorporation of two atoms of oxygen"/>
    <property type="evidence" value="ECO:0007669"/>
    <property type="project" value="InterPro"/>
</dbReference>
<evidence type="ECO:0000256" key="2">
    <source>
        <dbReference type="ARBA" id="ARBA00022964"/>
    </source>
</evidence>
<dbReference type="InterPro" id="IPR050770">
    <property type="entry name" value="Intradiol_RC_Dioxygenase"/>
</dbReference>
<dbReference type="RefSeq" id="WP_162441883.1">
    <property type="nucleotide sequence ID" value="NZ_CP048222.1"/>
</dbReference>
<dbReference type="Proteomes" id="UP000480178">
    <property type="component" value="Chromosome"/>
</dbReference>
<dbReference type="PANTHER" id="PTHR33711:SF10">
    <property type="entry name" value="INTRADIOL RING-CLEAVAGE DIOXYGENASES DOMAIN-CONTAINING PROTEIN"/>
    <property type="match status" value="1"/>
</dbReference>
<feature type="domain" description="Intradiol ring-cleavage dioxygenases" evidence="4">
    <location>
        <begin position="49"/>
        <end position="189"/>
    </location>
</feature>
<reference evidence="5 6" key="1">
    <citation type="submission" date="2020-01" db="EMBL/GenBank/DDBJ databases">
        <authorList>
            <person name="Kim M.K."/>
        </authorList>
    </citation>
    <scope>NUCLEOTIDE SEQUENCE [LARGE SCALE GENOMIC DNA]</scope>
    <source>
        <strain evidence="5 6">172606-1</strain>
    </source>
</reference>
<evidence type="ECO:0000313" key="6">
    <source>
        <dbReference type="Proteomes" id="UP000480178"/>
    </source>
</evidence>
<name>A0A6C0GCX3_9BACT</name>
<dbReference type="SUPFAM" id="SSF49482">
    <property type="entry name" value="Aromatic compound dioxygenase"/>
    <property type="match status" value="1"/>
</dbReference>
<dbReference type="Gene3D" id="2.60.130.10">
    <property type="entry name" value="Aromatic compound dioxygenase"/>
    <property type="match status" value="1"/>
</dbReference>